<protein>
    <recommendedName>
        <fullName evidence="5">UvrD-like helicase C-terminal domain-containing protein</fullName>
    </recommendedName>
</protein>
<dbReference type="InterPro" id="IPR027417">
    <property type="entry name" value="P-loop_NTPase"/>
</dbReference>
<dbReference type="GO" id="GO:0003677">
    <property type="term" value="F:DNA binding"/>
    <property type="evidence" value="ECO:0007669"/>
    <property type="project" value="InterPro"/>
</dbReference>
<dbReference type="Pfam" id="PF13361">
    <property type="entry name" value="UvrD_C"/>
    <property type="match status" value="1"/>
</dbReference>
<dbReference type="InterPro" id="IPR000212">
    <property type="entry name" value="DNA_helicase_UvrD/REP"/>
</dbReference>
<evidence type="ECO:0000256" key="4">
    <source>
        <dbReference type="ARBA" id="ARBA00022840"/>
    </source>
</evidence>
<dbReference type="InterPro" id="IPR014017">
    <property type="entry name" value="DNA_helicase_UvrD-like_C"/>
</dbReference>
<evidence type="ECO:0000256" key="1">
    <source>
        <dbReference type="ARBA" id="ARBA00022741"/>
    </source>
</evidence>
<keyword evidence="2" id="KW-0378">Hydrolase</keyword>
<keyword evidence="4" id="KW-0067">ATP-binding</keyword>
<dbReference type="GO" id="GO:0000725">
    <property type="term" value="P:recombinational repair"/>
    <property type="evidence" value="ECO:0007669"/>
    <property type="project" value="TreeGrafter"/>
</dbReference>
<dbReference type="GO" id="GO:0043138">
    <property type="term" value="F:3'-5' DNA helicase activity"/>
    <property type="evidence" value="ECO:0007669"/>
    <property type="project" value="TreeGrafter"/>
</dbReference>
<dbReference type="GO" id="GO:0005524">
    <property type="term" value="F:ATP binding"/>
    <property type="evidence" value="ECO:0007669"/>
    <property type="project" value="UniProtKB-KW"/>
</dbReference>
<dbReference type="PANTHER" id="PTHR11070">
    <property type="entry name" value="UVRD / RECB / PCRA DNA HELICASE FAMILY MEMBER"/>
    <property type="match status" value="1"/>
</dbReference>
<dbReference type="CDD" id="cd17932">
    <property type="entry name" value="DEXQc_UvrD"/>
    <property type="match status" value="1"/>
</dbReference>
<feature type="domain" description="UvrD-like helicase C-terminal" evidence="5">
    <location>
        <begin position="337"/>
        <end position="400"/>
    </location>
</feature>
<evidence type="ECO:0000259" key="5">
    <source>
        <dbReference type="Pfam" id="PF13361"/>
    </source>
</evidence>
<evidence type="ECO:0000256" key="3">
    <source>
        <dbReference type="ARBA" id="ARBA00022806"/>
    </source>
</evidence>
<evidence type="ECO:0000313" key="6">
    <source>
        <dbReference type="EMBL" id="QHS81349.1"/>
    </source>
</evidence>
<dbReference type="Pfam" id="PF13245">
    <property type="entry name" value="AAA_19"/>
    <property type="match status" value="1"/>
</dbReference>
<proteinExistence type="predicted"/>
<keyword evidence="1" id="KW-0547">Nucleotide-binding</keyword>
<name>A0A6C0ANG1_9ZZZZ</name>
<accession>A0A6C0ANG1</accession>
<sequence length="784" mass="90625">MQFTREQDLVLSQKEGSFKVLAAAGSGKTSTMSYLVKDEIDSGRALESEICFITFTRFAADQIKRKISGIMGREPRVMYGTFHRTMYRLLFASSISPPEPEGLYDARMEEGVKYFLGLMAKRDERLVRTLQKYRILIVDEFQDLDEAQFDFVKQFKEIQPHLRVIAIGDLAQNIYRFRGTSNEFLRTYIHEIVDDLKSFKLTTNFRSSKKILNFVNIIFKEEIKNKQILPMRPFADTVDGQNIKYYEYAKCPGKGMGEYEELVATTLLPILTDAKEHEKSVCLIFPIMRCSSFQIITGLLRKFSRESKYAFDFHQITKEDETCSTVEFSYNPKHRSAPVQASTIHGSKGLEWDIVALIDFSDKLYEIKGEEEDSEAFIAEKTNLAYVAITRAAEELLIFANANKMGRNRLFARLGADIDTVMDCVYWGKEELEHEAPGKPQMISVSDILKLFNNNLDLYKRAIACSEKIPVISERRGKKMEMEYVYDEFRKRTREMAFGTYYDWKLKELMCDCKIKTLQQIIIELLTLEHFFTDKNASTESIQTRLTKLDLSFTFAQKDPSEELIKYITASRYISKFFYRMIFMTPHVKELWYDIGYTIERIYKKEVRSIKEEYILSQLTNFYMRGILSEIQAVNAPSNLYQGLPNDFEEFIDYSIGPAQEFIKALIKTAGISEETGIECDAPLESDTIIVGEADMIVGELLIEIKCGAHINPIDLREAGIRRNLLQVLSYVALARHGTIQYELKKAALINPLTGSWEMYDIEAWPEESSKEFIAVLEELRVRV</sequence>
<keyword evidence="3" id="KW-0347">Helicase</keyword>
<dbReference type="EMBL" id="MN740734">
    <property type="protein sequence ID" value="QHS81349.1"/>
    <property type="molecule type" value="Genomic_DNA"/>
</dbReference>
<evidence type="ECO:0000256" key="2">
    <source>
        <dbReference type="ARBA" id="ARBA00022801"/>
    </source>
</evidence>
<organism evidence="6">
    <name type="scientific">viral metagenome</name>
    <dbReference type="NCBI Taxonomy" id="1070528"/>
    <lineage>
        <taxon>unclassified sequences</taxon>
        <taxon>metagenomes</taxon>
        <taxon>organismal metagenomes</taxon>
    </lineage>
</organism>
<reference evidence="6" key="1">
    <citation type="journal article" date="2020" name="Nature">
        <title>Giant virus diversity and host interactions through global metagenomics.</title>
        <authorList>
            <person name="Schulz F."/>
            <person name="Roux S."/>
            <person name="Paez-Espino D."/>
            <person name="Jungbluth S."/>
            <person name="Walsh D.A."/>
            <person name="Denef V.J."/>
            <person name="McMahon K.D."/>
            <person name="Konstantinidis K.T."/>
            <person name="Eloe-Fadrosh E.A."/>
            <person name="Kyrpides N.C."/>
            <person name="Woyke T."/>
        </authorList>
    </citation>
    <scope>NUCLEOTIDE SEQUENCE</scope>
    <source>
        <strain evidence="6">GVMAG-S-1101161-73</strain>
    </source>
</reference>
<dbReference type="PANTHER" id="PTHR11070:SF2">
    <property type="entry name" value="ATP-DEPENDENT DNA HELICASE SRS2"/>
    <property type="match status" value="1"/>
</dbReference>
<dbReference type="Gene3D" id="3.40.50.300">
    <property type="entry name" value="P-loop containing nucleotide triphosphate hydrolases"/>
    <property type="match status" value="2"/>
</dbReference>
<dbReference type="AlphaFoldDB" id="A0A6C0ANG1"/>
<dbReference type="SUPFAM" id="SSF52540">
    <property type="entry name" value="P-loop containing nucleoside triphosphate hydrolases"/>
    <property type="match status" value="1"/>
</dbReference>
<dbReference type="GO" id="GO:0016787">
    <property type="term" value="F:hydrolase activity"/>
    <property type="evidence" value="ECO:0007669"/>
    <property type="project" value="UniProtKB-KW"/>
</dbReference>